<sequence>MSDDGCDITCGLKNWWCCKNECENDHEEKPLLVHQDQPKKSKDSSKNSLQKLVRKKKKTVTELEEVKKELRKRACILLKVDPEKETRVDCNYKEIEELKERREQSDPQKADRKTQYSTVLDLTTFQEVYEKITDIMIGKMMEKYINPLLSCSEGEGQSNVNQKEQYKIYGLLLSAVGKDERTRVKPKAILPSVENSVSGLGLDLNEGVIMRNVTSSIELTHSMLILLPPLLLIQPQRQWDDVQDTNRKTWDEEQKGRPLIYYRPVLVHVQLAIINREQERYRSTSNKQSKEEEELTREGDKLDKKISQLEEEIAHIKQIIEEEERYTSASRDARKMYGDITPGDQTHQDVILLYQNHFKSAFRNMPRDLSSVDKFKVWQLCAAIVQESFDANKREIIDTIKKDLMETLELSKTTEGQLSEAKRDLHRAFKMMISKIDQAEIKEKVLGSQPDRKQEKVFDFVMEVILNLDPADYESFLRTGELKDRLKVLEPPKNKASSST</sequence>
<dbReference type="EnsemblMetazoa" id="Aqu2.1.33432_001">
    <property type="protein sequence ID" value="Aqu2.1.33432_001"/>
    <property type="gene ID" value="Aqu2.1.33432"/>
</dbReference>
<organism evidence="2">
    <name type="scientific">Amphimedon queenslandica</name>
    <name type="common">Sponge</name>
    <dbReference type="NCBI Taxonomy" id="400682"/>
    <lineage>
        <taxon>Eukaryota</taxon>
        <taxon>Metazoa</taxon>
        <taxon>Porifera</taxon>
        <taxon>Demospongiae</taxon>
        <taxon>Heteroscleromorpha</taxon>
        <taxon>Haplosclerida</taxon>
        <taxon>Niphatidae</taxon>
        <taxon>Amphimedon</taxon>
    </lineage>
</organism>
<dbReference type="InParanoid" id="A0A1X7V1H1"/>
<evidence type="ECO:0000256" key="1">
    <source>
        <dbReference type="SAM" id="MobiDB-lite"/>
    </source>
</evidence>
<feature type="compositionally biased region" description="Basic and acidic residues" evidence="1">
    <location>
        <begin position="32"/>
        <end position="45"/>
    </location>
</feature>
<accession>A0A1X7V1H1</accession>
<evidence type="ECO:0000313" key="2">
    <source>
        <dbReference type="EnsemblMetazoa" id="Aqu2.1.33432_001"/>
    </source>
</evidence>
<protein>
    <submittedName>
        <fullName evidence="2">Uncharacterized protein</fullName>
    </submittedName>
</protein>
<feature type="region of interest" description="Disordered" evidence="1">
    <location>
        <begin position="32"/>
        <end position="57"/>
    </location>
</feature>
<proteinExistence type="predicted"/>
<dbReference type="AlphaFoldDB" id="A0A1X7V1H1"/>
<reference evidence="2" key="1">
    <citation type="submission" date="2017-05" db="UniProtKB">
        <authorList>
            <consortium name="EnsemblMetazoa"/>
        </authorList>
    </citation>
    <scope>IDENTIFICATION</scope>
</reference>
<feature type="region of interest" description="Disordered" evidence="1">
    <location>
        <begin position="280"/>
        <end position="299"/>
    </location>
</feature>
<name>A0A1X7V1H1_AMPQE</name>